<comment type="caution">
    <text evidence="1">The sequence shown here is derived from an EMBL/GenBank/DDBJ whole genome shotgun (WGS) entry which is preliminary data.</text>
</comment>
<protein>
    <submittedName>
        <fullName evidence="1">Uncharacterized protein</fullName>
    </submittedName>
</protein>
<evidence type="ECO:0000313" key="1">
    <source>
        <dbReference type="EMBL" id="KAG0573500.1"/>
    </source>
</evidence>
<dbReference type="EMBL" id="CM026426">
    <property type="protein sequence ID" value="KAG0573500.1"/>
    <property type="molecule type" value="Genomic_DNA"/>
</dbReference>
<name>A0A8T0HR88_CERPU</name>
<dbReference type="AlphaFoldDB" id="A0A8T0HR88"/>
<evidence type="ECO:0000313" key="2">
    <source>
        <dbReference type="Proteomes" id="UP000822688"/>
    </source>
</evidence>
<proteinExistence type="predicted"/>
<keyword evidence="2" id="KW-1185">Reference proteome</keyword>
<sequence>MVNRCNNVEFVKKKVQLATLFHILSHGRPLLEYESMAGLFSYLEIPHFPRKHWSDNSGWTLFEYMFAEVKTEIVKQVSSAQYVALTADETGTLDNGSWISVHGYVVQNWVRIQFLISRQQVVDGAGAATLTDLLVKALKNGAGLDKADISTKLLSFGADGPSTFQGAKTGVTQQL</sequence>
<accession>A0A8T0HR88</accession>
<dbReference type="Proteomes" id="UP000822688">
    <property type="component" value="Chromosome V"/>
</dbReference>
<reference evidence="1" key="1">
    <citation type="submission" date="2020-06" db="EMBL/GenBank/DDBJ databases">
        <title>WGS assembly of Ceratodon purpureus strain R40.</title>
        <authorList>
            <person name="Carey S.B."/>
            <person name="Jenkins J."/>
            <person name="Shu S."/>
            <person name="Lovell J.T."/>
            <person name="Sreedasyam A."/>
            <person name="Maumus F."/>
            <person name="Tiley G.P."/>
            <person name="Fernandez-Pozo N."/>
            <person name="Barry K."/>
            <person name="Chen C."/>
            <person name="Wang M."/>
            <person name="Lipzen A."/>
            <person name="Daum C."/>
            <person name="Saski C.A."/>
            <person name="Payton A.C."/>
            <person name="Mcbreen J.C."/>
            <person name="Conrad R.E."/>
            <person name="Kollar L.M."/>
            <person name="Olsson S."/>
            <person name="Huttunen S."/>
            <person name="Landis J.B."/>
            <person name="Wickett N.J."/>
            <person name="Johnson M.G."/>
            <person name="Rensing S.A."/>
            <person name="Grimwood J."/>
            <person name="Schmutz J."/>
            <person name="Mcdaniel S.F."/>
        </authorList>
    </citation>
    <scope>NUCLEOTIDE SEQUENCE</scope>
    <source>
        <strain evidence="1">R40</strain>
    </source>
</reference>
<organism evidence="1 2">
    <name type="scientific">Ceratodon purpureus</name>
    <name type="common">Fire moss</name>
    <name type="synonym">Dicranum purpureum</name>
    <dbReference type="NCBI Taxonomy" id="3225"/>
    <lineage>
        <taxon>Eukaryota</taxon>
        <taxon>Viridiplantae</taxon>
        <taxon>Streptophyta</taxon>
        <taxon>Embryophyta</taxon>
        <taxon>Bryophyta</taxon>
        <taxon>Bryophytina</taxon>
        <taxon>Bryopsida</taxon>
        <taxon>Dicranidae</taxon>
        <taxon>Pseudoditrichales</taxon>
        <taxon>Ditrichaceae</taxon>
        <taxon>Ceratodon</taxon>
    </lineage>
</organism>
<gene>
    <name evidence="1" type="ORF">KC19_VG183500</name>
</gene>